<comment type="caution">
    <text evidence="1">The sequence shown here is derived from an EMBL/GenBank/DDBJ whole genome shotgun (WGS) entry which is preliminary data.</text>
</comment>
<name>A0A5J4VBV4_9EUKA</name>
<evidence type="ECO:0000313" key="1">
    <source>
        <dbReference type="EMBL" id="KAA6380013.1"/>
    </source>
</evidence>
<reference evidence="1 2" key="1">
    <citation type="submission" date="2019-03" db="EMBL/GenBank/DDBJ databases">
        <title>Single cell metagenomics reveals metabolic interactions within the superorganism composed of flagellate Streblomastix strix and complex community of Bacteroidetes bacteria on its surface.</title>
        <authorList>
            <person name="Treitli S.C."/>
            <person name="Kolisko M."/>
            <person name="Husnik F."/>
            <person name="Keeling P."/>
            <person name="Hampl V."/>
        </authorList>
    </citation>
    <scope>NUCLEOTIDE SEQUENCE [LARGE SCALE GENOMIC DNA]</scope>
    <source>
        <strain evidence="1">ST1C</strain>
    </source>
</reference>
<gene>
    <name evidence="1" type="ORF">EZS28_024459</name>
</gene>
<organism evidence="1 2">
    <name type="scientific">Streblomastix strix</name>
    <dbReference type="NCBI Taxonomy" id="222440"/>
    <lineage>
        <taxon>Eukaryota</taxon>
        <taxon>Metamonada</taxon>
        <taxon>Preaxostyla</taxon>
        <taxon>Oxymonadida</taxon>
        <taxon>Streblomastigidae</taxon>
        <taxon>Streblomastix</taxon>
    </lineage>
</organism>
<evidence type="ECO:0000313" key="2">
    <source>
        <dbReference type="Proteomes" id="UP000324800"/>
    </source>
</evidence>
<dbReference type="Proteomes" id="UP000324800">
    <property type="component" value="Unassembled WGS sequence"/>
</dbReference>
<dbReference type="AlphaFoldDB" id="A0A5J4VBV4"/>
<dbReference type="EMBL" id="SNRW01008143">
    <property type="protein sequence ID" value="KAA6380013.1"/>
    <property type="molecule type" value="Genomic_DNA"/>
</dbReference>
<accession>A0A5J4VBV4</accession>
<proteinExistence type="predicted"/>
<sequence>MTYTTLKYETFITSFRTEWDPSARDVDKMLRQKIKARNGEQNLWAADSILPNFCAAQDSMFLHICQRHNIYKQGEYG</sequence>
<protein>
    <submittedName>
        <fullName evidence="1">Uncharacterized protein</fullName>
    </submittedName>
</protein>